<dbReference type="PANTHER" id="PTHR36435:SF1">
    <property type="entry name" value="CAAX AMINO TERMINAL PROTEASE FAMILY PROTEIN"/>
    <property type="match status" value="1"/>
</dbReference>
<feature type="transmembrane region" description="Helical" evidence="1">
    <location>
        <begin position="251"/>
        <end position="270"/>
    </location>
</feature>
<dbReference type="GO" id="GO:0004175">
    <property type="term" value="F:endopeptidase activity"/>
    <property type="evidence" value="ECO:0007669"/>
    <property type="project" value="UniProtKB-ARBA"/>
</dbReference>
<dbReference type="Pfam" id="PF02517">
    <property type="entry name" value="Rce1-like"/>
    <property type="match status" value="1"/>
</dbReference>
<dbReference type="STRING" id="391625.PPSIR1_41124"/>
<name>A6GIQ6_9BACT</name>
<keyword evidence="1" id="KW-0472">Membrane</keyword>
<keyword evidence="3" id="KW-0645">Protease</keyword>
<feature type="domain" description="CAAX prenyl protease 2/Lysostaphin resistance protein A-like" evidence="2">
    <location>
        <begin position="346"/>
        <end position="432"/>
    </location>
</feature>
<keyword evidence="1" id="KW-1133">Transmembrane helix</keyword>
<dbReference type="OrthoDB" id="9782250at2"/>
<dbReference type="EMBL" id="ABCS01000141">
    <property type="protein sequence ID" value="EDM74244.1"/>
    <property type="molecule type" value="Genomic_DNA"/>
</dbReference>
<sequence>MAQPETQPPAWPFSGRTGLLVLVSFVAGLAFVLQLALVVFASTSDESPTESLDDPIRALAMVSEIERRSEVAAAELPPVAAELVYGVDEDARAEIAADWDELVATFEGEANSEGAARARLAKDVAMARWGDEQARARVLAAPERELEGLPSVLAGSSAEAALATPAGGSFAPALLTWGARLVLVTLGIVIAAVWFRRGRPEPRVRSTRALRGFGLGRGVLVFVWLDGMLVLALVAVLVVEVASPAWSDYAWSVPTLLSLVPVALATRALLARPAGVELGELWRPEPGSSRSSGWRTILLAAAVSFAVDSSFESAVGAAAEAAGYDPAWHAYVDETMMWGQNGVRTLSVLDAVIGAAVVEELVFRGVLFGALRERMETLPAALLSGLLFGLVHGYEPVGLAVVSFSGFVYALTYERTGSLAPCVLVHAVSNLLASAGMLSVPAILGGP</sequence>
<dbReference type="InterPro" id="IPR003675">
    <property type="entry name" value="Rce1/LyrA-like_dom"/>
</dbReference>
<dbReference type="Proteomes" id="UP000005801">
    <property type="component" value="Unassembled WGS sequence"/>
</dbReference>
<dbReference type="eggNOG" id="COG1266">
    <property type="taxonomic scope" value="Bacteria"/>
</dbReference>
<feature type="transmembrane region" description="Helical" evidence="1">
    <location>
        <begin position="215"/>
        <end position="239"/>
    </location>
</feature>
<accession>A6GIQ6</accession>
<organism evidence="3 4">
    <name type="scientific">Plesiocystis pacifica SIR-1</name>
    <dbReference type="NCBI Taxonomy" id="391625"/>
    <lineage>
        <taxon>Bacteria</taxon>
        <taxon>Pseudomonadati</taxon>
        <taxon>Myxococcota</taxon>
        <taxon>Polyangia</taxon>
        <taxon>Nannocystales</taxon>
        <taxon>Nannocystaceae</taxon>
        <taxon>Plesiocystis</taxon>
    </lineage>
</organism>
<reference evidence="3 4" key="1">
    <citation type="submission" date="2007-06" db="EMBL/GenBank/DDBJ databases">
        <authorList>
            <person name="Shimkets L."/>
            <person name="Ferriera S."/>
            <person name="Johnson J."/>
            <person name="Kravitz S."/>
            <person name="Beeson K."/>
            <person name="Sutton G."/>
            <person name="Rogers Y.-H."/>
            <person name="Friedman R."/>
            <person name="Frazier M."/>
            <person name="Venter J.C."/>
        </authorList>
    </citation>
    <scope>NUCLEOTIDE SEQUENCE [LARGE SCALE GENOMIC DNA]</scope>
    <source>
        <strain evidence="3 4">SIR-1</strain>
    </source>
</reference>
<dbReference type="PANTHER" id="PTHR36435">
    <property type="entry name" value="SLR1288 PROTEIN"/>
    <property type="match status" value="1"/>
</dbReference>
<dbReference type="InterPro" id="IPR052710">
    <property type="entry name" value="CAAX_protease"/>
</dbReference>
<keyword evidence="4" id="KW-1185">Reference proteome</keyword>
<keyword evidence="1" id="KW-0812">Transmembrane</keyword>
<evidence type="ECO:0000259" key="2">
    <source>
        <dbReference type="Pfam" id="PF02517"/>
    </source>
</evidence>
<feature type="transmembrane region" description="Helical" evidence="1">
    <location>
        <begin position="423"/>
        <end position="444"/>
    </location>
</feature>
<feature type="transmembrane region" description="Helical" evidence="1">
    <location>
        <begin position="177"/>
        <end position="195"/>
    </location>
</feature>
<dbReference type="GO" id="GO:0080120">
    <property type="term" value="P:CAAX-box protein maturation"/>
    <property type="evidence" value="ECO:0007669"/>
    <property type="project" value="UniProtKB-ARBA"/>
</dbReference>
<proteinExistence type="predicted"/>
<evidence type="ECO:0000313" key="3">
    <source>
        <dbReference type="EMBL" id="EDM74244.1"/>
    </source>
</evidence>
<gene>
    <name evidence="3" type="ORF">PPSIR1_41124</name>
</gene>
<dbReference type="RefSeq" id="WP_006976592.1">
    <property type="nucleotide sequence ID" value="NZ_ABCS01000141.1"/>
</dbReference>
<feature type="transmembrane region" description="Helical" evidence="1">
    <location>
        <begin position="20"/>
        <end position="41"/>
    </location>
</feature>
<feature type="transmembrane region" description="Helical" evidence="1">
    <location>
        <begin position="346"/>
        <end position="371"/>
    </location>
</feature>
<evidence type="ECO:0000256" key="1">
    <source>
        <dbReference type="SAM" id="Phobius"/>
    </source>
</evidence>
<evidence type="ECO:0000313" key="4">
    <source>
        <dbReference type="Proteomes" id="UP000005801"/>
    </source>
</evidence>
<protein>
    <submittedName>
        <fullName evidence="3">CAAX amino terminal protease family protein</fullName>
    </submittedName>
</protein>
<dbReference type="AlphaFoldDB" id="A6GIQ6"/>
<feature type="transmembrane region" description="Helical" evidence="1">
    <location>
        <begin position="391"/>
        <end position="411"/>
    </location>
</feature>
<keyword evidence="3" id="KW-0378">Hydrolase</keyword>
<dbReference type="GO" id="GO:0006508">
    <property type="term" value="P:proteolysis"/>
    <property type="evidence" value="ECO:0007669"/>
    <property type="project" value="UniProtKB-KW"/>
</dbReference>
<comment type="caution">
    <text evidence="3">The sequence shown here is derived from an EMBL/GenBank/DDBJ whole genome shotgun (WGS) entry which is preliminary data.</text>
</comment>